<evidence type="ECO:0000259" key="4">
    <source>
        <dbReference type="PROSITE" id="PS51721"/>
    </source>
</evidence>
<keyword evidence="6" id="KW-1185">Reference proteome</keyword>
<comment type="subcellular location">
    <subcellularLocation>
        <location evidence="3">Cytoplasm</location>
    </subcellularLocation>
</comment>
<dbReference type="InterPro" id="IPR030378">
    <property type="entry name" value="G_CP_dom"/>
</dbReference>
<keyword evidence="1 3" id="KW-0547">Nucleotide-binding</keyword>
<dbReference type="InterPro" id="IPR019991">
    <property type="entry name" value="GTP-bd_ribosome_bgen"/>
</dbReference>
<dbReference type="PANTHER" id="PTHR45782:SF4">
    <property type="entry name" value="MITOCHONDRIAL RIBOSOME-ASSOCIATED GTPASE 1"/>
    <property type="match status" value="1"/>
</dbReference>
<reference evidence="5 6" key="1">
    <citation type="submission" date="2021-03" db="EMBL/GenBank/DDBJ databases">
        <title>Geobacter metallireducens gen. nov. sp. nov., a microorganism capable of coupling the complete oxidation of organic compounds to the reduction of iron and other metals.</title>
        <authorList>
            <person name="Li Y."/>
        </authorList>
    </citation>
    <scope>NUCLEOTIDE SEQUENCE [LARGE SCALE GENOMIC DNA]</scope>
    <source>
        <strain evidence="5 6">Jerry-YX</strain>
    </source>
</reference>
<dbReference type="CDD" id="cd01856">
    <property type="entry name" value="YlqF"/>
    <property type="match status" value="1"/>
</dbReference>
<sequence>MTIKWYPGHMGKAQEQMSEAIRKIDVVIEVLDARLPASSSNHQLAEMRRNKPCIKVLNKKELADPDVTKAWVRNFEAESGVRALPLSAKQHSEVKQLIKLCQRLAPNRGRPGLPVRVMVVGIPNVGKSTLINTLAGKCVAKVGDKPAITTSSQLIDLRNGVTISDTPGLLWPDMSDQVAAYRLAASGAIGANALDYTVVGLFAADFMMKRYPALLLERYKLTELPGNSTALIEAVGRCLGCMAPGGVVDLHRAAESFLRELRAGKIGRISLEEPGKTDDDAGASIPLSVA</sequence>
<evidence type="ECO:0000313" key="5">
    <source>
        <dbReference type="EMBL" id="QSV45976.1"/>
    </source>
</evidence>
<evidence type="ECO:0000256" key="1">
    <source>
        <dbReference type="ARBA" id="ARBA00022741"/>
    </source>
</evidence>
<keyword evidence="2 3" id="KW-0342">GTP-binding</keyword>
<evidence type="ECO:0000313" key="6">
    <source>
        <dbReference type="Proteomes" id="UP000663651"/>
    </source>
</evidence>
<evidence type="ECO:0000256" key="3">
    <source>
        <dbReference type="PIRNR" id="PIRNR006230"/>
    </source>
</evidence>
<dbReference type="Pfam" id="PF01926">
    <property type="entry name" value="MMR_HSR1"/>
    <property type="match status" value="1"/>
</dbReference>
<comment type="similarity">
    <text evidence="3">Belongs to the TRAFAC class YlqF/YawG GTPase family. MTG1 subfamily.</text>
</comment>
<dbReference type="PIRSF" id="PIRSF006230">
    <property type="entry name" value="MG442"/>
    <property type="match status" value="1"/>
</dbReference>
<name>A0ABX7Q4Z4_9BACT</name>
<dbReference type="InterPro" id="IPR023179">
    <property type="entry name" value="GTP-bd_ortho_bundle_sf"/>
</dbReference>
<comment type="function">
    <text evidence="3">Required for a late step of 50S ribosomal subunit assembly. Has GTPase activity.</text>
</comment>
<protein>
    <recommendedName>
        <fullName evidence="3">Ribosome biogenesis GTPase A</fullName>
    </recommendedName>
</protein>
<organism evidence="5 6">
    <name type="scientific">Geobacter benzoatilyticus</name>
    <dbReference type="NCBI Taxonomy" id="2815309"/>
    <lineage>
        <taxon>Bacteria</taxon>
        <taxon>Pseudomonadati</taxon>
        <taxon>Thermodesulfobacteriota</taxon>
        <taxon>Desulfuromonadia</taxon>
        <taxon>Geobacterales</taxon>
        <taxon>Geobacteraceae</taxon>
        <taxon>Geobacter</taxon>
    </lineage>
</organism>
<feature type="domain" description="CP-type G" evidence="4">
    <location>
        <begin position="14"/>
        <end position="172"/>
    </location>
</feature>
<dbReference type="RefSeq" id="WP_207163765.1">
    <property type="nucleotide sequence ID" value="NZ_CP071382.1"/>
</dbReference>
<dbReference type="NCBIfam" id="TIGR03596">
    <property type="entry name" value="GTPase_YlqF"/>
    <property type="match status" value="1"/>
</dbReference>
<evidence type="ECO:0000256" key="2">
    <source>
        <dbReference type="ARBA" id="ARBA00023134"/>
    </source>
</evidence>
<dbReference type="PANTHER" id="PTHR45782">
    <property type="entry name" value="MITOCHONDRIAL RIBOSOME-ASSOCIATED GTPASE 1"/>
    <property type="match status" value="1"/>
</dbReference>
<dbReference type="SUPFAM" id="SSF52540">
    <property type="entry name" value="P-loop containing nucleoside triphosphate hydrolases"/>
    <property type="match status" value="1"/>
</dbReference>
<dbReference type="EMBL" id="CP071382">
    <property type="protein sequence ID" value="QSV45976.1"/>
    <property type="molecule type" value="Genomic_DNA"/>
</dbReference>
<dbReference type="PROSITE" id="PS51721">
    <property type="entry name" value="G_CP"/>
    <property type="match status" value="1"/>
</dbReference>
<proteinExistence type="inferred from homology"/>
<dbReference type="Proteomes" id="UP000663651">
    <property type="component" value="Chromosome"/>
</dbReference>
<dbReference type="Gene3D" id="1.10.1580.10">
    <property type="match status" value="1"/>
</dbReference>
<dbReference type="InterPro" id="IPR016478">
    <property type="entry name" value="GTPase_MTG1"/>
</dbReference>
<dbReference type="InterPro" id="IPR027417">
    <property type="entry name" value="P-loop_NTPase"/>
</dbReference>
<dbReference type="Gene3D" id="3.40.50.300">
    <property type="entry name" value="P-loop containing nucleotide triphosphate hydrolases"/>
    <property type="match status" value="1"/>
</dbReference>
<accession>A0ABX7Q4Z4</accession>
<gene>
    <name evidence="5" type="primary">ylqF</name>
    <name evidence="5" type="ORF">JZM60_01380</name>
</gene>
<keyword evidence="3" id="KW-0963">Cytoplasm</keyword>
<dbReference type="InterPro" id="IPR006073">
    <property type="entry name" value="GTP-bd"/>
</dbReference>